<organism evidence="1 2">
    <name type="scientific">Steinernema glaseri</name>
    <dbReference type="NCBI Taxonomy" id="37863"/>
    <lineage>
        <taxon>Eukaryota</taxon>
        <taxon>Metazoa</taxon>
        <taxon>Ecdysozoa</taxon>
        <taxon>Nematoda</taxon>
        <taxon>Chromadorea</taxon>
        <taxon>Rhabditida</taxon>
        <taxon>Tylenchina</taxon>
        <taxon>Panagrolaimomorpha</taxon>
        <taxon>Strongyloidoidea</taxon>
        <taxon>Steinernematidae</taxon>
        <taxon>Steinernema</taxon>
    </lineage>
</organism>
<dbReference type="AlphaFoldDB" id="A0A1I8A720"/>
<evidence type="ECO:0000313" key="1">
    <source>
        <dbReference type="Proteomes" id="UP000095287"/>
    </source>
</evidence>
<name>A0A1I8A720_9BILA</name>
<evidence type="ECO:0000313" key="2">
    <source>
        <dbReference type="WBParaSite" id="L893_g33499.t1"/>
    </source>
</evidence>
<keyword evidence="1" id="KW-1185">Reference proteome</keyword>
<protein>
    <submittedName>
        <fullName evidence="2">F-box domain-containing protein</fullName>
    </submittedName>
</protein>
<proteinExistence type="predicted"/>
<accession>A0A1I8A720</accession>
<sequence length="316" mass="36618">MDAVPWNFVDSVVDLFSVSTTLEQLVREVTHPLWKNVVERHHRSRVYYDVFFRKTVRGMQHVFVNKADDASTRMIPKNERFARIMTVYDMTAVPQDDPIFDGVEQLGEEETGKLLETVAPMIDPVDGGYTTLYSPGLRHPACGKVLLSSFLNKVYLRTIKLEYCGQIAQDFLENQINNSPFLYQVALWGKDWPKSCLPLLRKFALKGIPGKRNAIVTRLEIPASYLQEFFDQWKTNKNPHFNFSFYGGKVDEFRTLINTADVSPVCSDSNLSVFKHETQKSMAFISDRSFVEFLICECDRFENCSLKERYLKYHNF</sequence>
<reference evidence="2" key="1">
    <citation type="submission" date="2016-11" db="UniProtKB">
        <authorList>
            <consortium name="WormBaseParasite"/>
        </authorList>
    </citation>
    <scope>IDENTIFICATION</scope>
</reference>
<dbReference type="WBParaSite" id="L893_g33499.t1">
    <property type="protein sequence ID" value="L893_g33499.t1"/>
    <property type="gene ID" value="L893_g33499"/>
</dbReference>
<dbReference type="Proteomes" id="UP000095287">
    <property type="component" value="Unplaced"/>
</dbReference>